<evidence type="ECO:0000259" key="2">
    <source>
        <dbReference type="Pfam" id="PF19054"/>
    </source>
</evidence>
<dbReference type="CDD" id="cd00093">
    <property type="entry name" value="HTH_XRE"/>
    <property type="match status" value="1"/>
</dbReference>
<feature type="domain" description="DUF5753" evidence="2">
    <location>
        <begin position="117"/>
        <end position="295"/>
    </location>
</feature>
<dbReference type="RefSeq" id="WP_030505210.1">
    <property type="nucleotide sequence ID" value="NZ_FTNI01000003.1"/>
</dbReference>
<dbReference type="Pfam" id="PF13560">
    <property type="entry name" value="HTH_31"/>
    <property type="match status" value="1"/>
</dbReference>
<evidence type="ECO:0000313" key="3">
    <source>
        <dbReference type="EMBL" id="SIQ74489.1"/>
    </source>
</evidence>
<dbReference type="GeneID" id="97494850"/>
<feature type="region of interest" description="Disordered" evidence="1">
    <location>
        <begin position="1"/>
        <end position="23"/>
    </location>
</feature>
<dbReference type="InterPro" id="IPR043917">
    <property type="entry name" value="DUF5753"/>
</dbReference>
<evidence type="ECO:0000313" key="4">
    <source>
        <dbReference type="Proteomes" id="UP000186096"/>
    </source>
</evidence>
<accession>A0A1N6V9V1</accession>
<name>A0A1N6V9V1_9ACTN</name>
<dbReference type="OrthoDB" id="5177725at2"/>
<dbReference type="InterPro" id="IPR010982">
    <property type="entry name" value="Lambda_DNA-bd_dom_sf"/>
</dbReference>
<dbReference type="Proteomes" id="UP000186096">
    <property type="component" value="Unassembled WGS sequence"/>
</dbReference>
<sequence length="301" mass="33793">MISARPEAATLPDGRPVQPRGGPTVVRMMLGAQLRRLREARNISREQAGHAIRASTSKICRLELGRTPFKRRDVADLLTLYGVVDSGERETMLALAEQAGTPGWWHQYGDLLPGWFEVYVGLEEAAATIRTYEVQFVHSLLQTEDYARAAIRLRHRGTPESDVDRRVGLRMRRQRLLDQADGPRVWSVVDESALRRPLGGRAVHRRQIEHLIEAAARPDVTLQILPFRAGGHPAVGGPFTILRFAEPDLPDVVYLEQLSSALYLDKQEDVDDYTAVMNDLSVQAESARDTVTMLRAMLQEL</sequence>
<protein>
    <submittedName>
        <fullName evidence="3">Helix-turn-helix domain-containing protein</fullName>
    </submittedName>
</protein>
<dbReference type="EMBL" id="FTNI01000003">
    <property type="protein sequence ID" value="SIQ74489.1"/>
    <property type="molecule type" value="Genomic_DNA"/>
</dbReference>
<proteinExistence type="predicted"/>
<dbReference type="Gene3D" id="1.10.260.40">
    <property type="entry name" value="lambda repressor-like DNA-binding domains"/>
    <property type="match status" value="1"/>
</dbReference>
<keyword evidence="4" id="KW-1185">Reference proteome</keyword>
<evidence type="ECO:0000256" key="1">
    <source>
        <dbReference type="SAM" id="MobiDB-lite"/>
    </source>
</evidence>
<reference evidence="4" key="1">
    <citation type="submission" date="2017-01" db="EMBL/GenBank/DDBJ databases">
        <authorList>
            <person name="Varghese N."/>
            <person name="Submissions S."/>
        </authorList>
    </citation>
    <scope>NUCLEOTIDE SEQUENCE [LARGE SCALE GENOMIC DNA]</scope>
    <source>
        <strain evidence="4">ATCC 12950</strain>
    </source>
</reference>
<dbReference type="STRING" id="58117.SAMN05421833_103320"/>
<dbReference type="Pfam" id="PF19054">
    <property type="entry name" value="DUF5753"/>
    <property type="match status" value="1"/>
</dbReference>
<dbReference type="AlphaFoldDB" id="A0A1N6V9V1"/>
<organism evidence="3 4">
    <name type="scientific">Microbispora rosea</name>
    <dbReference type="NCBI Taxonomy" id="58117"/>
    <lineage>
        <taxon>Bacteria</taxon>
        <taxon>Bacillati</taxon>
        <taxon>Actinomycetota</taxon>
        <taxon>Actinomycetes</taxon>
        <taxon>Streptosporangiales</taxon>
        <taxon>Streptosporangiaceae</taxon>
        <taxon>Microbispora</taxon>
    </lineage>
</organism>
<dbReference type="GO" id="GO:0003677">
    <property type="term" value="F:DNA binding"/>
    <property type="evidence" value="ECO:0007669"/>
    <property type="project" value="InterPro"/>
</dbReference>
<dbReference type="InterPro" id="IPR001387">
    <property type="entry name" value="Cro/C1-type_HTH"/>
</dbReference>
<dbReference type="SUPFAM" id="SSF47413">
    <property type="entry name" value="lambda repressor-like DNA-binding domains"/>
    <property type="match status" value="1"/>
</dbReference>
<gene>
    <name evidence="3" type="ORF">SAMN05421833_103320</name>
</gene>